<feature type="region of interest" description="Disordered" evidence="2">
    <location>
        <begin position="1"/>
        <end position="32"/>
    </location>
</feature>
<name>A0A9P6KKM7_9PLEO</name>
<evidence type="ECO:0000313" key="3">
    <source>
        <dbReference type="EMBL" id="KAF9729940.1"/>
    </source>
</evidence>
<sequence>EKSFRSPGSSTRRALANDCGPTRYSRKETDGDKRASASTASLHLYSLKEYYFELCGRGCDSLYNISRSPALSSYVTTLVLRAVHGYRKFPDSDIWVDSIFQPGDPGNAISLSSDTSYYNNDQVSKELLPYSEWMALSEERKEALYQEYEADRKKAHDELRDMTNTAPRSTTASTAAIDQFYWALKALPNLKALYHEPAFLYDDYWACRWRDLYLHPMSLVGHTDYWACRWRDLYLHPMSLVGHTDYWACRWRDLYLHPMSLVGHTDYWACRWRDLYLHPMSLVGHTDYCEDEDAESLHVPDAAQADREAYSADTIQGQGQFYGEQLQLMRYALVSLTHLDYVVSDEDKLEGCLGIAGNLVTGFLIATEKLEDLRLVFGRLVNSVFQPLSGYDERNRSQGSIRLLENLTLYSPWTAIRRVELEIATDKDTLLHLTRMTLVRLGDPLNNWELALTEIGQGLSLTSLALSDLFDFTEEWGRGVQGRMLFKSEDSSDLGGIQCLKLYYYIGSAIIPILELRMLTLRPIPRVSST</sequence>
<keyword evidence="4" id="KW-1185">Reference proteome</keyword>
<feature type="compositionally biased region" description="Polar residues" evidence="2">
    <location>
        <begin position="1"/>
        <end position="12"/>
    </location>
</feature>
<keyword evidence="1" id="KW-0175">Coiled coil</keyword>
<dbReference type="EMBL" id="WJXW01000015">
    <property type="protein sequence ID" value="KAF9729940.1"/>
    <property type="molecule type" value="Genomic_DNA"/>
</dbReference>
<dbReference type="AlphaFoldDB" id="A0A9P6KKM7"/>
<protein>
    <submittedName>
        <fullName evidence="3">Uncharacterized protein</fullName>
    </submittedName>
</protein>
<feature type="non-terminal residue" evidence="3">
    <location>
        <position position="1"/>
    </location>
</feature>
<dbReference type="OrthoDB" id="3863059at2759"/>
<accession>A0A9P6KKM7</accession>
<comment type="caution">
    <text evidence="3">The sequence shown here is derived from an EMBL/GenBank/DDBJ whole genome shotgun (WGS) entry which is preliminary data.</text>
</comment>
<proteinExistence type="predicted"/>
<organism evidence="3 4">
    <name type="scientific">Paraphaeosphaeria minitans</name>
    <dbReference type="NCBI Taxonomy" id="565426"/>
    <lineage>
        <taxon>Eukaryota</taxon>
        <taxon>Fungi</taxon>
        <taxon>Dikarya</taxon>
        <taxon>Ascomycota</taxon>
        <taxon>Pezizomycotina</taxon>
        <taxon>Dothideomycetes</taxon>
        <taxon>Pleosporomycetidae</taxon>
        <taxon>Pleosporales</taxon>
        <taxon>Massarineae</taxon>
        <taxon>Didymosphaeriaceae</taxon>
        <taxon>Paraphaeosphaeria</taxon>
    </lineage>
</organism>
<feature type="coiled-coil region" evidence="1">
    <location>
        <begin position="138"/>
        <end position="165"/>
    </location>
</feature>
<evidence type="ECO:0000256" key="1">
    <source>
        <dbReference type="SAM" id="Coils"/>
    </source>
</evidence>
<evidence type="ECO:0000256" key="2">
    <source>
        <dbReference type="SAM" id="MobiDB-lite"/>
    </source>
</evidence>
<evidence type="ECO:0000313" key="4">
    <source>
        <dbReference type="Proteomes" id="UP000756921"/>
    </source>
</evidence>
<gene>
    <name evidence="3" type="ORF">PMIN01_11873</name>
</gene>
<dbReference type="Proteomes" id="UP000756921">
    <property type="component" value="Unassembled WGS sequence"/>
</dbReference>
<reference evidence="3" key="1">
    <citation type="journal article" date="2020" name="Mol. Plant Microbe Interact.">
        <title>Genome Sequence of the Biocontrol Agent Coniothyrium minitans strain Conio (IMI 134523).</title>
        <authorList>
            <person name="Patel D."/>
            <person name="Shittu T.A."/>
            <person name="Baroncelli R."/>
            <person name="Muthumeenakshi S."/>
            <person name="Osborne T.H."/>
            <person name="Janganan T.K."/>
            <person name="Sreenivasaprasad S."/>
        </authorList>
    </citation>
    <scope>NUCLEOTIDE SEQUENCE</scope>
    <source>
        <strain evidence="3">Conio</strain>
    </source>
</reference>